<dbReference type="PANTHER" id="PTHR43875:SF1">
    <property type="entry name" value="OSMOPROTECTIVE COMPOUNDS UPTAKE ATP-BINDING PROTEIN GGTA"/>
    <property type="match status" value="1"/>
</dbReference>
<evidence type="ECO:0000313" key="6">
    <source>
        <dbReference type="Proteomes" id="UP001589766"/>
    </source>
</evidence>
<sequence length="420" mass="44473">MKDPHATAVRARPGAVHDSTTPTTTATSRPNGSGSVTVTGLRKDFGGSVAVDGISFTVPAGAFLVLLGPSGCGKTTTLRMLAGLEQPTGGQISFGDRVIARGDGTVNVPAAQREAGLVFQSYALWPHKTVRDNVEWPLKVAKWAAGRRRERVAEVLDLLAISELAERYPGEISGGQQQRVAIARMIAPEPKILLFDEPLSNLDAKLRVDTRGELMRIHRATGATSVYVTHDQVEAMTMATHVALMKDGRIEQFGSPRQLLENPRTAFTSTFIGTPPANVLPCTVIGGRMMADGPATAARLDCGPAPAGVAEGENVQVMFRATSITLQHTQPTQPTQPTQRTVPTSGQTSHRTILDALFADQAPLADRWVVGVDMPGGNRLSVILPSPVGLGPGEPVQLIFPDEPDAVFGPDGVVVGGARR</sequence>
<reference evidence="5 6" key="1">
    <citation type="submission" date="2024-09" db="EMBL/GenBank/DDBJ databases">
        <authorList>
            <person name="Sun Q."/>
            <person name="Mori K."/>
        </authorList>
    </citation>
    <scope>NUCLEOTIDE SEQUENCE [LARGE SCALE GENOMIC DNA]</scope>
    <source>
        <strain evidence="5 6">CCM 7609</strain>
    </source>
</reference>
<dbReference type="GO" id="GO:0005524">
    <property type="term" value="F:ATP binding"/>
    <property type="evidence" value="ECO:0007669"/>
    <property type="project" value="UniProtKB-KW"/>
</dbReference>
<dbReference type="Pfam" id="PF00005">
    <property type="entry name" value="ABC_tran"/>
    <property type="match status" value="1"/>
</dbReference>
<feature type="domain" description="ABC transporter" evidence="4">
    <location>
        <begin position="36"/>
        <end position="272"/>
    </location>
</feature>
<dbReference type="RefSeq" id="WP_378039846.1">
    <property type="nucleotide sequence ID" value="NZ_JBHLWH010000005.1"/>
</dbReference>
<evidence type="ECO:0000256" key="2">
    <source>
        <dbReference type="ARBA" id="ARBA00022840"/>
    </source>
</evidence>
<evidence type="ECO:0000259" key="4">
    <source>
        <dbReference type="PROSITE" id="PS50893"/>
    </source>
</evidence>
<keyword evidence="2 5" id="KW-0067">ATP-binding</keyword>
<evidence type="ECO:0000256" key="3">
    <source>
        <dbReference type="SAM" id="MobiDB-lite"/>
    </source>
</evidence>
<dbReference type="Gene3D" id="3.40.50.300">
    <property type="entry name" value="P-loop containing nucleotide triphosphate hydrolases"/>
    <property type="match status" value="1"/>
</dbReference>
<dbReference type="Gene3D" id="2.40.50.100">
    <property type="match status" value="1"/>
</dbReference>
<keyword evidence="6" id="KW-1185">Reference proteome</keyword>
<feature type="compositionally biased region" description="Polar residues" evidence="3">
    <location>
        <begin position="28"/>
        <end position="37"/>
    </location>
</feature>
<dbReference type="SMART" id="SM00382">
    <property type="entry name" value="AAA"/>
    <property type="match status" value="1"/>
</dbReference>
<dbReference type="EMBL" id="JBHLWH010000005">
    <property type="protein sequence ID" value="MFC0247100.1"/>
    <property type="molecule type" value="Genomic_DNA"/>
</dbReference>
<dbReference type="InterPro" id="IPR047641">
    <property type="entry name" value="ABC_transpr_MalK/UgpC-like"/>
</dbReference>
<proteinExistence type="predicted"/>
<dbReference type="Proteomes" id="UP001589766">
    <property type="component" value="Unassembled WGS sequence"/>
</dbReference>
<organism evidence="5 6">
    <name type="scientific">Citricoccus parietis</name>
    <dbReference type="NCBI Taxonomy" id="592307"/>
    <lineage>
        <taxon>Bacteria</taxon>
        <taxon>Bacillati</taxon>
        <taxon>Actinomycetota</taxon>
        <taxon>Actinomycetes</taxon>
        <taxon>Micrococcales</taxon>
        <taxon>Micrococcaceae</taxon>
        <taxon>Citricoccus</taxon>
    </lineage>
</organism>
<name>A0ABV6F1Y8_9MICC</name>
<comment type="caution">
    <text evidence="5">The sequence shown here is derived from an EMBL/GenBank/DDBJ whole genome shotgun (WGS) entry which is preliminary data.</text>
</comment>
<dbReference type="PROSITE" id="PS00211">
    <property type="entry name" value="ABC_TRANSPORTER_1"/>
    <property type="match status" value="1"/>
</dbReference>
<accession>A0ABV6F1Y8</accession>
<dbReference type="PROSITE" id="PS50893">
    <property type="entry name" value="ABC_TRANSPORTER_2"/>
    <property type="match status" value="1"/>
</dbReference>
<dbReference type="InterPro" id="IPR017871">
    <property type="entry name" value="ABC_transporter-like_CS"/>
</dbReference>
<keyword evidence="1" id="KW-0547">Nucleotide-binding</keyword>
<feature type="region of interest" description="Disordered" evidence="3">
    <location>
        <begin position="1"/>
        <end position="37"/>
    </location>
</feature>
<dbReference type="PANTHER" id="PTHR43875">
    <property type="entry name" value="MALTODEXTRIN IMPORT ATP-BINDING PROTEIN MSMX"/>
    <property type="match status" value="1"/>
</dbReference>
<evidence type="ECO:0000313" key="5">
    <source>
        <dbReference type="EMBL" id="MFC0247100.1"/>
    </source>
</evidence>
<evidence type="ECO:0000256" key="1">
    <source>
        <dbReference type="ARBA" id="ARBA00022741"/>
    </source>
</evidence>
<dbReference type="InterPro" id="IPR003593">
    <property type="entry name" value="AAA+_ATPase"/>
</dbReference>
<dbReference type="SUPFAM" id="SSF52540">
    <property type="entry name" value="P-loop containing nucleoside triphosphate hydrolases"/>
    <property type="match status" value="1"/>
</dbReference>
<gene>
    <name evidence="5" type="ORF">ACFFIO_01115</name>
</gene>
<dbReference type="InterPro" id="IPR003439">
    <property type="entry name" value="ABC_transporter-like_ATP-bd"/>
</dbReference>
<dbReference type="InterPro" id="IPR027417">
    <property type="entry name" value="P-loop_NTPase"/>
</dbReference>
<protein>
    <submittedName>
        <fullName evidence="5">ABC transporter ATP-binding protein</fullName>
    </submittedName>
</protein>